<keyword evidence="9 18" id="KW-0436">Ligase</keyword>
<dbReference type="GO" id="GO:0004326">
    <property type="term" value="F:tetrahydrofolylpolyglutamate synthase activity"/>
    <property type="evidence" value="ECO:0007669"/>
    <property type="project" value="UniProtKB-EC"/>
</dbReference>
<keyword evidence="11 18" id="KW-0547">Nucleotide-binding</keyword>
<dbReference type="InterPro" id="IPR001645">
    <property type="entry name" value="Folylpolyglutamate_synth"/>
</dbReference>
<keyword evidence="12 18" id="KW-0067">ATP-binding</keyword>
<dbReference type="InterPro" id="IPR018109">
    <property type="entry name" value="Folylpolyglutamate_synth_CS"/>
</dbReference>
<reference evidence="21" key="1">
    <citation type="journal article" date="2014" name="Genome Announc.">
        <title>Draft Genome Sequences of Three Alkaliphilic Bacillus Strains, Bacillus wakoensis JCM 9140T, Bacillus akibai JCM 9157T, and Bacillus hemicellulosilyticus JCM 9152T.</title>
        <authorList>
            <person name="Yuki M."/>
            <person name="Oshima K."/>
            <person name="Suda W."/>
            <person name="Oshida Y."/>
            <person name="Kitamura K."/>
            <person name="Iida T."/>
            <person name="Hattori M."/>
            <person name="Ohkuma M."/>
        </authorList>
    </citation>
    <scope>NUCLEOTIDE SEQUENCE [LARGE SCALE GENOMIC DNA]</scope>
    <source>
        <strain evidence="21">JCM 9140</strain>
    </source>
</reference>
<evidence type="ECO:0000256" key="4">
    <source>
        <dbReference type="ARBA" id="ARBA00008276"/>
    </source>
</evidence>
<dbReference type="InterPro" id="IPR004101">
    <property type="entry name" value="Mur_ligase_C"/>
</dbReference>
<dbReference type="InterPro" id="IPR036565">
    <property type="entry name" value="Mur-like_cat_sf"/>
</dbReference>
<evidence type="ECO:0000256" key="8">
    <source>
        <dbReference type="ARBA" id="ARBA00019357"/>
    </source>
</evidence>
<dbReference type="InterPro" id="IPR036615">
    <property type="entry name" value="Mur_ligase_C_dom_sf"/>
</dbReference>
<dbReference type="GO" id="GO:0046656">
    <property type="term" value="P:folic acid biosynthetic process"/>
    <property type="evidence" value="ECO:0007669"/>
    <property type="project" value="UniProtKB-KW"/>
</dbReference>
<evidence type="ECO:0000256" key="16">
    <source>
        <dbReference type="ARBA" id="ARBA00047493"/>
    </source>
</evidence>
<evidence type="ECO:0000256" key="10">
    <source>
        <dbReference type="ARBA" id="ARBA00022723"/>
    </source>
</evidence>
<keyword evidence="14" id="KW-0289">Folate biosynthesis</keyword>
<dbReference type="Pfam" id="PF02875">
    <property type="entry name" value="Mur_ligase_C"/>
    <property type="match status" value="1"/>
</dbReference>
<dbReference type="RefSeq" id="WP_034748403.1">
    <property type="nucleotide sequence ID" value="NZ_BAUT01000046.1"/>
</dbReference>
<evidence type="ECO:0000256" key="18">
    <source>
        <dbReference type="PIRNR" id="PIRNR001563"/>
    </source>
</evidence>
<evidence type="ECO:0000313" key="21">
    <source>
        <dbReference type="EMBL" id="GAE27327.1"/>
    </source>
</evidence>
<comment type="catalytic activity">
    <reaction evidence="16">
        <text>(6S)-5,6,7,8-tetrahydrofolyl-(gamma-L-Glu)(n) + L-glutamate + ATP = (6S)-5,6,7,8-tetrahydrofolyl-(gamma-L-Glu)(n+1) + ADP + phosphate + H(+)</text>
        <dbReference type="Rhea" id="RHEA:10580"/>
        <dbReference type="Rhea" id="RHEA-COMP:14738"/>
        <dbReference type="Rhea" id="RHEA-COMP:14740"/>
        <dbReference type="ChEBI" id="CHEBI:15378"/>
        <dbReference type="ChEBI" id="CHEBI:29985"/>
        <dbReference type="ChEBI" id="CHEBI:30616"/>
        <dbReference type="ChEBI" id="CHEBI:43474"/>
        <dbReference type="ChEBI" id="CHEBI:141005"/>
        <dbReference type="ChEBI" id="CHEBI:456216"/>
        <dbReference type="EC" id="6.3.2.17"/>
    </reaction>
</comment>
<dbReference type="GO" id="GO:0008841">
    <property type="term" value="F:dihydrofolate synthase activity"/>
    <property type="evidence" value="ECO:0007669"/>
    <property type="project" value="UniProtKB-EC"/>
</dbReference>
<dbReference type="STRING" id="1236970.JCM9140_3461"/>
<evidence type="ECO:0000256" key="14">
    <source>
        <dbReference type="ARBA" id="ARBA00022909"/>
    </source>
</evidence>
<keyword evidence="22" id="KW-1185">Reference proteome</keyword>
<evidence type="ECO:0000256" key="2">
    <source>
        <dbReference type="ARBA" id="ARBA00004799"/>
    </source>
</evidence>
<dbReference type="Gene3D" id="3.90.190.20">
    <property type="entry name" value="Mur ligase, C-terminal domain"/>
    <property type="match status" value="1"/>
</dbReference>
<dbReference type="PIRSF" id="PIRSF001563">
    <property type="entry name" value="Folylpolyglu_synth"/>
    <property type="match status" value="1"/>
</dbReference>
<sequence>MRTGNEVIEWIHSLLPFGIKPGLKRMEWMLERLGHPENEIKVIHIGGTNGKGSTLSFMRHALEEAGYNVGTFTSPYIECFEERISFNGKPIDEQDLVATANRIRPLVEELKETNLGSPTEFEVITAIAFLYFGEMAKPDFVLLEVGLGGRLDSTNVVTPLLSVISSIGYDHMHILGETIEEITFEKAGIIKRGVPIVSGVSQKKAQEIIEGVAKKGDAPFFQLGTHFAQTLTTVEGKWQHFKYKSETKSLDELVIQMPGAHQRNNAAVATQALEWLEARGHIHLSIDELYKGLWKTTWIGRFEQMNDEPLVIIDGAHNKEGMEALANTLTVHFPNQKYRFLIAATKEKDMQILLKPFEQLEASFTFTSFDFFRAASSNELFDQANVRTKRSEPNWEKALMEEVKWCEENEVLVIAGSLYFISAVREKWHKTLTVHS</sequence>
<proteinExistence type="inferred from homology"/>
<gene>
    <name evidence="21" type="ORF">JCM9140_3461</name>
</gene>
<evidence type="ECO:0000256" key="7">
    <source>
        <dbReference type="ARBA" id="ARBA00013025"/>
    </source>
</evidence>
<comment type="cofactor">
    <cofactor evidence="1">
        <name>Mg(2+)</name>
        <dbReference type="ChEBI" id="CHEBI:18420"/>
    </cofactor>
</comment>
<dbReference type="EC" id="6.3.2.12" evidence="6"/>
<organism evidence="21 22">
    <name type="scientific">Halalkalibacter wakoensis JCM 9140</name>
    <dbReference type="NCBI Taxonomy" id="1236970"/>
    <lineage>
        <taxon>Bacteria</taxon>
        <taxon>Bacillati</taxon>
        <taxon>Bacillota</taxon>
        <taxon>Bacilli</taxon>
        <taxon>Bacillales</taxon>
        <taxon>Bacillaceae</taxon>
        <taxon>Halalkalibacter</taxon>
    </lineage>
</organism>
<evidence type="ECO:0000256" key="6">
    <source>
        <dbReference type="ARBA" id="ARBA00013023"/>
    </source>
</evidence>
<keyword evidence="10" id="KW-0479">Metal-binding</keyword>
<dbReference type="InterPro" id="IPR013221">
    <property type="entry name" value="Mur_ligase_cen"/>
</dbReference>
<evidence type="ECO:0000256" key="12">
    <source>
        <dbReference type="ARBA" id="ARBA00022840"/>
    </source>
</evidence>
<dbReference type="GO" id="GO:0046872">
    <property type="term" value="F:metal ion binding"/>
    <property type="evidence" value="ECO:0007669"/>
    <property type="project" value="UniProtKB-KW"/>
</dbReference>
<dbReference type="EMBL" id="BAUT01000046">
    <property type="protein sequence ID" value="GAE27327.1"/>
    <property type="molecule type" value="Genomic_DNA"/>
</dbReference>
<dbReference type="AlphaFoldDB" id="W4Q5Q6"/>
<dbReference type="SUPFAM" id="SSF53623">
    <property type="entry name" value="MurD-like peptide ligases, catalytic domain"/>
    <property type="match status" value="1"/>
</dbReference>
<evidence type="ECO:0000256" key="1">
    <source>
        <dbReference type="ARBA" id="ARBA00001946"/>
    </source>
</evidence>
<evidence type="ECO:0000259" key="19">
    <source>
        <dbReference type="Pfam" id="PF02875"/>
    </source>
</evidence>
<keyword evidence="13" id="KW-0460">Magnesium</keyword>
<feature type="domain" description="Mur ligase C-terminal" evidence="19">
    <location>
        <begin position="300"/>
        <end position="417"/>
    </location>
</feature>
<protein>
    <recommendedName>
        <fullName evidence="8">Dihydrofolate synthase/folylpolyglutamate synthase</fullName>
        <ecNumber evidence="6">6.3.2.12</ecNumber>
        <ecNumber evidence="7">6.3.2.17</ecNumber>
    </recommendedName>
    <alternativeName>
        <fullName evidence="15">Tetrahydrofolylpolyglutamate synthase</fullName>
    </alternativeName>
</protein>
<evidence type="ECO:0000256" key="17">
    <source>
        <dbReference type="ARBA" id="ARBA00049161"/>
    </source>
</evidence>
<dbReference type="Pfam" id="PF08245">
    <property type="entry name" value="Mur_ligase_M"/>
    <property type="match status" value="1"/>
</dbReference>
<feature type="domain" description="Mur ligase central" evidence="20">
    <location>
        <begin position="45"/>
        <end position="272"/>
    </location>
</feature>
<dbReference type="PANTHER" id="PTHR11136:SF0">
    <property type="entry name" value="DIHYDROFOLATE SYNTHETASE-RELATED"/>
    <property type="match status" value="1"/>
</dbReference>
<dbReference type="GO" id="GO:0005737">
    <property type="term" value="C:cytoplasm"/>
    <property type="evidence" value="ECO:0007669"/>
    <property type="project" value="TreeGrafter"/>
</dbReference>
<comment type="pathway">
    <text evidence="3">Cofactor biosynthesis; tetrahydrofolylpolyglutamate biosynthesis.</text>
</comment>
<evidence type="ECO:0000256" key="13">
    <source>
        <dbReference type="ARBA" id="ARBA00022842"/>
    </source>
</evidence>
<comment type="pathway">
    <text evidence="2">Cofactor biosynthesis; tetrahydrofolate biosynthesis; 7,8-dihydrofolate from 2-amino-4-hydroxy-6-hydroxymethyl-7,8-dihydropteridine diphosphate and 4-aminobenzoate: step 2/2.</text>
</comment>
<dbReference type="SUPFAM" id="SSF53244">
    <property type="entry name" value="MurD-like peptide ligases, peptide-binding domain"/>
    <property type="match status" value="1"/>
</dbReference>
<comment type="subunit">
    <text evidence="5">Monomer.</text>
</comment>
<dbReference type="Proteomes" id="UP000018890">
    <property type="component" value="Unassembled WGS sequence"/>
</dbReference>
<name>W4Q5Q6_9BACI</name>
<dbReference type="NCBIfam" id="TIGR01499">
    <property type="entry name" value="folC"/>
    <property type="match status" value="1"/>
</dbReference>
<dbReference type="EC" id="6.3.2.17" evidence="7"/>
<accession>W4Q5Q6</accession>
<evidence type="ECO:0000313" key="22">
    <source>
        <dbReference type="Proteomes" id="UP000018890"/>
    </source>
</evidence>
<evidence type="ECO:0000256" key="9">
    <source>
        <dbReference type="ARBA" id="ARBA00022598"/>
    </source>
</evidence>
<dbReference type="FunFam" id="3.40.1190.10:FF:000004">
    <property type="entry name" value="Dihydrofolate synthase/folylpolyglutamate synthase"/>
    <property type="match status" value="1"/>
</dbReference>
<evidence type="ECO:0000256" key="11">
    <source>
        <dbReference type="ARBA" id="ARBA00022741"/>
    </source>
</evidence>
<evidence type="ECO:0000259" key="20">
    <source>
        <dbReference type="Pfam" id="PF08245"/>
    </source>
</evidence>
<evidence type="ECO:0000256" key="15">
    <source>
        <dbReference type="ARBA" id="ARBA00030592"/>
    </source>
</evidence>
<evidence type="ECO:0000256" key="3">
    <source>
        <dbReference type="ARBA" id="ARBA00005150"/>
    </source>
</evidence>
<evidence type="ECO:0000256" key="5">
    <source>
        <dbReference type="ARBA" id="ARBA00011245"/>
    </source>
</evidence>
<dbReference type="PANTHER" id="PTHR11136">
    <property type="entry name" value="FOLYLPOLYGLUTAMATE SYNTHASE-RELATED"/>
    <property type="match status" value="1"/>
</dbReference>
<dbReference type="Gene3D" id="3.40.1190.10">
    <property type="entry name" value="Mur-like, catalytic domain"/>
    <property type="match status" value="1"/>
</dbReference>
<dbReference type="PROSITE" id="PS01012">
    <property type="entry name" value="FOLYLPOLYGLU_SYNT_2"/>
    <property type="match status" value="1"/>
</dbReference>
<comment type="similarity">
    <text evidence="4 18">Belongs to the folylpolyglutamate synthase family.</text>
</comment>
<dbReference type="GO" id="GO:0005524">
    <property type="term" value="F:ATP binding"/>
    <property type="evidence" value="ECO:0007669"/>
    <property type="project" value="UniProtKB-KW"/>
</dbReference>
<comment type="caution">
    <text evidence="21">The sequence shown here is derived from an EMBL/GenBank/DDBJ whole genome shotgun (WGS) entry which is preliminary data.</text>
</comment>
<comment type="catalytic activity">
    <reaction evidence="17">
        <text>7,8-dihydropteroate + L-glutamate + ATP = 7,8-dihydrofolate + ADP + phosphate + H(+)</text>
        <dbReference type="Rhea" id="RHEA:23584"/>
        <dbReference type="ChEBI" id="CHEBI:15378"/>
        <dbReference type="ChEBI" id="CHEBI:17839"/>
        <dbReference type="ChEBI" id="CHEBI:29985"/>
        <dbReference type="ChEBI" id="CHEBI:30616"/>
        <dbReference type="ChEBI" id="CHEBI:43474"/>
        <dbReference type="ChEBI" id="CHEBI:57451"/>
        <dbReference type="ChEBI" id="CHEBI:456216"/>
        <dbReference type="EC" id="6.3.2.12"/>
    </reaction>
</comment>
<dbReference type="OrthoDB" id="9809356at2"/>